<dbReference type="AlphaFoldDB" id="A0AAV0LZU9"/>
<evidence type="ECO:0000313" key="10">
    <source>
        <dbReference type="Proteomes" id="UP001154282"/>
    </source>
</evidence>
<dbReference type="GO" id="GO:0005739">
    <property type="term" value="C:mitochondrion"/>
    <property type="evidence" value="ECO:0007669"/>
    <property type="project" value="UniProtKB-SubCell"/>
</dbReference>
<evidence type="ECO:0000256" key="5">
    <source>
        <dbReference type="ARBA" id="ARBA00023054"/>
    </source>
</evidence>
<dbReference type="InterPro" id="IPR024461">
    <property type="entry name" value="CCDC90-like"/>
</dbReference>
<keyword evidence="6" id="KW-0496">Mitochondrion</keyword>
<dbReference type="Gene3D" id="1.20.5.340">
    <property type="match status" value="1"/>
</dbReference>
<evidence type="ECO:0000256" key="1">
    <source>
        <dbReference type="ARBA" id="ARBA00004173"/>
    </source>
</evidence>
<proteinExistence type="predicted"/>
<keyword evidence="10" id="KW-1185">Reference proteome</keyword>
<evidence type="ECO:0000256" key="8">
    <source>
        <dbReference type="SAM" id="Phobius"/>
    </source>
</evidence>
<protein>
    <recommendedName>
        <fullName evidence="11">Protein FMP32, mitochondrial</fullName>
    </recommendedName>
</protein>
<feature type="transmembrane region" description="Helical" evidence="8">
    <location>
        <begin position="241"/>
        <end position="263"/>
    </location>
</feature>
<keyword evidence="4 8" id="KW-1133">Transmembrane helix</keyword>
<keyword evidence="5" id="KW-0175">Coiled coil</keyword>
<evidence type="ECO:0000256" key="3">
    <source>
        <dbReference type="ARBA" id="ARBA00022692"/>
    </source>
</evidence>
<comment type="caution">
    <text evidence="9">The sequence shown here is derived from an EMBL/GenBank/DDBJ whole genome shotgun (WGS) entry which is preliminary data.</text>
</comment>
<evidence type="ECO:0000256" key="6">
    <source>
        <dbReference type="ARBA" id="ARBA00023128"/>
    </source>
</evidence>
<accession>A0AAV0LZU9</accession>
<evidence type="ECO:0000256" key="7">
    <source>
        <dbReference type="ARBA" id="ARBA00023136"/>
    </source>
</evidence>
<dbReference type="EMBL" id="CAMGYJ010000006">
    <property type="protein sequence ID" value="CAI0439563.1"/>
    <property type="molecule type" value="Genomic_DNA"/>
</dbReference>
<dbReference type="Proteomes" id="UP001154282">
    <property type="component" value="Unassembled WGS sequence"/>
</dbReference>
<evidence type="ECO:0000313" key="9">
    <source>
        <dbReference type="EMBL" id="CAI0439563.1"/>
    </source>
</evidence>
<dbReference type="PANTHER" id="PTHR14360">
    <property type="entry name" value="PROTEIN FMP32, MITOCHONDRIAL"/>
    <property type="match status" value="1"/>
</dbReference>
<gene>
    <name evidence="9" type="ORF">LITE_LOCUS26196</name>
</gene>
<evidence type="ECO:0000256" key="2">
    <source>
        <dbReference type="ARBA" id="ARBA00004370"/>
    </source>
</evidence>
<reference evidence="9" key="1">
    <citation type="submission" date="2022-08" db="EMBL/GenBank/DDBJ databases">
        <authorList>
            <person name="Gutierrez-Valencia J."/>
        </authorList>
    </citation>
    <scope>NUCLEOTIDE SEQUENCE</scope>
</reference>
<evidence type="ECO:0000256" key="4">
    <source>
        <dbReference type="ARBA" id="ARBA00022989"/>
    </source>
</evidence>
<name>A0AAV0LZU9_9ROSI</name>
<evidence type="ECO:0008006" key="11">
    <source>
        <dbReference type="Google" id="ProtNLM"/>
    </source>
</evidence>
<dbReference type="PANTHER" id="PTHR14360:SF1">
    <property type="entry name" value="PROTEIN FMP32, MITOCHONDRIAL"/>
    <property type="match status" value="1"/>
</dbReference>
<keyword evidence="7 8" id="KW-0472">Membrane</keyword>
<dbReference type="Pfam" id="PF07798">
    <property type="entry name" value="CCDC90-like"/>
    <property type="match status" value="1"/>
</dbReference>
<comment type="subcellular location">
    <subcellularLocation>
        <location evidence="2">Membrane</location>
    </subcellularLocation>
    <subcellularLocation>
        <location evidence="1">Mitochondrion</location>
    </subcellularLocation>
</comment>
<keyword evidence="3 8" id="KW-0812">Transmembrane</keyword>
<sequence length="264" mass="29525">MALYRRFAQSGAHLVKLRLLDASSSRSSSLAGKLEHSRHISDLARTNGANRAFLVDTLALVRRLESQDVPSKQAEAITHAIIAVLNVSLESLSHSCISKEEMQKSVMLLESNLSKFKSEVNSAQVAREMIQESTLSKFQNEIQSDLSKFQTDTKGSQDDHYATLQREIEKLKNHIDKGHSELRYEIDKANAGQRLDLNLERGRMRDELSNQKAETTNLTNTLDRQEIHAVRAQVEAAKYDIAKYCIGTLASMAAMGLAVVRIML</sequence>
<organism evidence="9 10">
    <name type="scientific">Linum tenue</name>
    <dbReference type="NCBI Taxonomy" id="586396"/>
    <lineage>
        <taxon>Eukaryota</taxon>
        <taxon>Viridiplantae</taxon>
        <taxon>Streptophyta</taxon>
        <taxon>Embryophyta</taxon>
        <taxon>Tracheophyta</taxon>
        <taxon>Spermatophyta</taxon>
        <taxon>Magnoliopsida</taxon>
        <taxon>eudicotyledons</taxon>
        <taxon>Gunneridae</taxon>
        <taxon>Pentapetalae</taxon>
        <taxon>rosids</taxon>
        <taxon>fabids</taxon>
        <taxon>Malpighiales</taxon>
        <taxon>Linaceae</taxon>
        <taxon>Linum</taxon>
    </lineage>
</organism>
<dbReference type="GO" id="GO:0016020">
    <property type="term" value="C:membrane"/>
    <property type="evidence" value="ECO:0007669"/>
    <property type="project" value="UniProtKB-SubCell"/>
</dbReference>